<dbReference type="RefSeq" id="WP_380670127.1">
    <property type="nucleotide sequence ID" value="NZ_JBHTCJ010000009.1"/>
</dbReference>
<dbReference type="Gene3D" id="3.40.190.150">
    <property type="entry name" value="Bordetella uptake gene, domain 1"/>
    <property type="match status" value="1"/>
</dbReference>
<feature type="signal peptide" evidence="2">
    <location>
        <begin position="1"/>
        <end position="26"/>
    </location>
</feature>
<evidence type="ECO:0000256" key="1">
    <source>
        <dbReference type="ARBA" id="ARBA00006987"/>
    </source>
</evidence>
<accession>A0ABW2LLP4</accession>
<dbReference type="PIRSF" id="PIRSF017082">
    <property type="entry name" value="YflP"/>
    <property type="match status" value="1"/>
</dbReference>
<evidence type="ECO:0000256" key="2">
    <source>
        <dbReference type="SAM" id="SignalP"/>
    </source>
</evidence>
<proteinExistence type="inferred from homology"/>
<organism evidence="3 4">
    <name type="scientific">Saccharopolyspora griseoalba</name>
    <dbReference type="NCBI Taxonomy" id="1431848"/>
    <lineage>
        <taxon>Bacteria</taxon>
        <taxon>Bacillati</taxon>
        <taxon>Actinomycetota</taxon>
        <taxon>Actinomycetes</taxon>
        <taxon>Pseudonocardiales</taxon>
        <taxon>Pseudonocardiaceae</taxon>
        <taxon>Saccharopolyspora</taxon>
    </lineage>
</organism>
<gene>
    <name evidence="3" type="ORF">ACFQRI_18210</name>
</gene>
<dbReference type="PANTHER" id="PTHR42928:SF3">
    <property type="entry name" value="UPF0065 PROTEIN YFLP"/>
    <property type="match status" value="1"/>
</dbReference>
<protein>
    <submittedName>
        <fullName evidence="3">Bug family tripartite tricarboxylate transporter substrate binding protein</fullName>
    </submittedName>
</protein>
<keyword evidence="4" id="KW-1185">Reference proteome</keyword>
<dbReference type="Gene3D" id="3.40.190.10">
    <property type="entry name" value="Periplasmic binding protein-like II"/>
    <property type="match status" value="1"/>
</dbReference>
<dbReference type="InterPro" id="IPR042100">
    <property type="entry name" value="Bug_dom1"/>
</dbReference>
<evidence type="ECO:0000313" key="3">
    <source>
        <dbReference type="EMBL" id="MFC7343338.1"/>
    </source>
</evidence>
<dbReference type="Pfam" id="PF03401">
    <property type="entry name" value="TctC"/>
    <property type="match status" value="1"/>
</dbReference>
<dbReference type="InterPro" id="IPR005064">
    <property type="entry name" value="BUG"/>
</dbReference>
<dbReference type="PANTHER" id="PTHR42928">
    <property type="entry name" value="TRICARBOXYLATE-BINDING PROTEIN"/>
    <property type="match status" value="1"/>
</dbReference>
<name>A0ABW2LLP4_9PSEU</name>
<reference evidence="4" key="1">
    <citation type="journal article" date="2019" name="Int. J. Syst. Evol. Microbiol.">
        <title>The Global Catalogue of Microorganisms (GCM) 10K type strain sequencing project: providing services to taxonomists for standard genome sequencing and annotation.</title>
        <authorList>
            <consortium name="The Broad Institute Genomics Platform"/>
            <consortium name="The Broad Institute Genome Sequencing Center for Infectious Disease"/>
            <person name="Wu L."/>
            <person name="Ma J."/>
        </authorList>
    </citation>
    <scope>NUCLEOTIDE SEQUENCE [LARGE SCALE GENOMIC DNA]</scope>
    <source>
        <strain evidence="4">WLHS5</strain>
    </source>
</reference>
<dbReference type="CDD" id="cd07012">
    <property type="entry name" value="PBP2_Bug_TTT"/>
    <property type="match status" value="1"/>
</dbReference>
<keyword evidence="2" id="KW-0732">Signal</keyword>
<evidence type="ECO:0000313" key="4">
    <source>
        <dbReference type="Proteomes" id="UP001596504"/>
    </source>
</evidence>
<dbReference type="SUPFAM" id="SSF53850">
    <property type="entry name" value="Periplasmic binding protein-like II"/>
    <property type="match status" value="1"/>
</dbReference>
<comment type="caution">
    <text evidence="3">The sequence shown here is derived from an EMBL/GenBank/DDBJ whole genome shotgun (WGS) entry which is preliminary data.</text>
</comment>
<comment type="similarity">
    <text evidence="1">Belongs to the UPF0065 (bug) family.</text>
</comment>
<dbReference type="EMBL" id="JBHTCJ010000009">
    <property type="protein sequence ID" value="MFC7343338.1"/>
    <property type="molecule type" value="Genomic_DNA"/>
</dbReference>
<sequence>MQTSRLTKWIPWAVALLLTVAVVATAPADEHEGSAAKQMLGDRQLRLMAPASPGGGWDQTSREMQHALQDDVGRTEVYNVSGAGGTIGLSQFVRHQGDPTQLMTTGLVMVGAVKTNRSPVSLDDTTPLMRLTTDAELIAVPADSPIRSTADLVEAMRRDVHGVSIAGGSAGGAEHILAGMLAQAVGADPAEISYVAHSGGGELLSTALSGRADVAISGVSEIQPQVESGQLRALAVSTAERAPTMPDVPTLEEGGLDVELDNWRGVVAPRGISQEQERVLEQALLQMSRTPKWRAALEEQGWTDAALAGPEFERFVRAEQTRVARVLDRIGLG</sequence>
<feature type="chain" id="PRO_5047186661" evidence="2">
    <location>
        <begin position="27"/>
        <end position="333"/>
    </location>
</feature>
<dbReference type="Proteomes" id="UP001596504">
    <property type="component" value="Unassembled WGS sequence"/>
</dbReference>